<sequence length="90" mass="9634">MTPMAAVDSVSLHSDLVARGVRLQVGGGWGIDAPFGRQTRPHNLLLQRRHGHPKRAGSDAPVRRHVMPVATSVATSVATLLSRSDGTFRS</sequence>
<accession>A0A6J4QN14</accession>
<organism evidence="1">
    <name type="scientific">uncultured Rubrobacteraceae bacterium</name>
    <dbReference type="NCBI Taxonomy" id="349277"/>
    <lineage>
        <taxon>Bacteria</taxon>
        <taxon>Bacillati</taxon>
        <taxon>Actinomycetota</taxon>
        <taxon>Rubrobacteria</taxon>
        <taxon>Rubrobacterales</taxon>
        <taxon>Rubrobacteraceae</taxon>
        <taxon>environmental samples</taxon>
    </lineage>
</organism>
<dbReference type="Gene3D" id="3.30.460.40">
    <property type="match status" value="1"/>
</dbReference>
<proteinExistence type="predicted"/>
<reference evidence="1" key="1">
    <citation type="submission" date="2020-02" db="EMBL/GenBank/DDBJ databases">
        <authorList>
            <person name="Meier V. D."/>
        </authorList>
    </citation>
    <scope>NUCLEOTIDE SEQUENCE</scope>
    <source>
        <strain evidence="1">AVDCRST_MAG01</strain>
    </source>
</reference>
<dbReference type="AlphaFoldDB" id="A0A6J4QN14"/>
<protein>
    <submittedName>
        <fullName evidence="1">Uncharacterized protein</fullName>
    </submittedName>
</protein>
<dbReference type="EMBL" id="CADCUW010000539">
    <property type="protein sequence ID" value="CAA9446779.1"/>
    <property type="molecule type" value="Genomic_DNA"/>
</dbReference>
<evidence type="ECO:0000313" key="1">
    <source>
        <dbReference type="EMBL" id="CAA9446779.1"/>
    </source>
</evidence>
<name>A0A6J4QN14_9ACTN</name>
<dbReference type="InterPro" id="IPR019646">
    <property type="entry name" value="Aminoglyc_AdlTrfase"/>
</dbReference>
<gene>
    <name evidence="1" type="ORF">AVDCRST_MAG01-01-4167</name>
</gene>
<dbReference type="Pfam" id="PF10706">
    <property type="entry name" value="Aminoglyc_resit"/>
    <property type="match status" value="1"/>
</dbReference>